<sequence length="199" mass="22938">MPYKAETNYTNAIFRCLINGINHILNKREKPEDFHTQLLERVKDLAIPLERNTRRISLEYLDKQVNITAELKPIIDEILGGEYISEGSVTGYLDALNVHSKSFFYIYPSLGGSRITCAFEEEVMGEIKKGIKRYVDVSGVLRYKQNELYPYEIEVKRVKVYPEESELPTLNDLRGMAPGIIGKIDSVTYIRKLRDVEET</sequence>
<comment type="caution">
    <text evidence="1">The sequence shown here is derived from an EMBL/GenBank/DDBJ whole genome shotgun (WGS) entry which is preliminary data.</text>
</comment>
<accession>X1BVG0</accession>
<dbReference type="AlphaFoldDB" id="X1BVG0"/>
<gene>
    <name evidence="1" type="ORF">S01H4_30062</name>
</gene>
<proteinExistence type="predicted"/>
<reference evidence="1" key="1">
    <citation type="journal article" date="2014" name="Front. Microbiol.">
        <title>High frequency of phylogenetically diverse reductive dehalogenase-homologous genes in deep subseafloor sedimentary metagenomes.</title>
        <authorList>
            <person name="Kawai M."/>
            <person name="Futagami T."/>
            <person name="Toyoda A."/>
            <person name="Takaki Y."/>
            <person name="Nishi S."/>
            <person name="Hori S."/>
            <person name="Arai W."/>
            <person name="Tsubouchi T."/>
            <person name="Morono Y."/>
            <person name="Uchiyama I."/>
            <person name="Ito T."/>
            <person name="Fujiyama A."/>
            <person name="Inagaki F."/>
            <person name="Takami H."/>
        </authorList>
    </citation>
    <scope>NUCLEOTIDE SEQUENCE</scope>
    <source>
        <strain evidence="1">Expedition CK06-06</strain>
    </source>
</reference>
<protein>
    <submittedName>
        <fullName evidence="1">Uncharacterized protein</fullName>
    </submittedName>
</protein>
<organism evidence="1">
    <name type="scientific">marine sediment metagenome</name>
    <dbReference type="NCBI Taxonomy" id="412755"/>
    <lineage>
        <taxon>unclassified sequences</taxon>
        <taxon>metagenomes</taxon>
        <taxon>ecological metagenomes</taxon>
    </lineage>
</organism>
<name>X1BVG0_9ZZZZ</name>
<dbReference type="EMBL" id="BART01015487">
    <property type="protein sequence ID" value="GAG85127.1"/>
    <property type="molecule type" value="Genomic_DNA"/>
</dbReference>
<evidence type="ECO:0000313" key="1">
    <source>
        <dbReference type="EMBL" id="GAG85127.1"/>
    </source>
</evidence>